<accession>A0A1J0A7L2</accession>
<evidence type="ECO:0000256" key="1">
    <source>
        <dbReference type="ARBA" id="ARBA00022679"/>
    </source>
</evidence>
<evidence type="ECO:0000313" key="4">
    <source>
        <dbReference type="EMBL" id="APB31917.1"/>
    </source>
</evidence>
<dbReference type="GO" id="GO:0016747">
    <property type="term" value="F:acyltransferase activity, transferring groups other than amino-acyl groups"/>
    <property type="evidence" value="ECO:0007669"/>
    <property type="project" value="InterPro"/>
</dbReference>
<name>A0A1J0A7L2_9ENTE</name>
<gene>
    <name evidence="4" type="ORF">BHY08_08885</name>
</gene>
<evidence type="ECO:0000259" key="3">
    <source>
        <dbReference type="PROSITE" id="PS51186"/>
    </source>
</evidence>
<dbReference type="InterPro" id="IPR000182">
    <property type="entry name" value="GNAT_dom"/>
</dbReference>
<dbReference type="EMBL" id="CP017267">
    <property type="protein sequence ID" value="APB31917.1"/>
    <property type="molecule type" value="Genomic_DNA"/>
</dbReference>
<dbReference type="SUPFAM" id="SSF55729">
    <property type="entry name" value="Acyl-CoA N-acyltransferases (Nat)"/>
    <property type="match status" value="1"/>
</dbReference>
<dbReference type="CDD" id="cd04301">
    <property type="entry name" value="NAT_SF"/>
    <property type="match status" value="1"/>
</dbReference>
<reference evidence="4 5" key="1">
    <citation type="submission" date="2016-09" db="EMBL/GenBank/DDBJ databases">
        <title>Vagococcus teuberi sp. nov., isolated from the Malian artisanal sour milk fene.</title>
        <authorList>
            <person name="Wullschleger S."/>
            <person name="Seifert C."/>
            <person name="Baumgartner S."/>
            <person name="Lacroix C."/>
            <person name="Bonfoh B."/>
            <person name="Stevens M.J."/>
            <person name="Meile L."/>
        </authorList>
    </citation>
    <scope>NUCLEOTIDE SEQUENCE [LARGE SCALE GENOMIC DNA]</scope>
    <source>
        <strain evidence="4 5">DSM 21459</strain>
    </source>
</reference>
<proteinExistence type="predicted"/>
<dbReference type="InterPro" id="IPR016181">
    <property type="entry name" value="Acyl_CoA_acyltransferase"/>
</dbReference>
<dbReference type="InterPro" id="IPR050680">
    <property type="entry name" value="YpeA/RimI_acetyltransf"/>
</dbReference>
<dbReference type="STRING" id="519472.BHY08_08885"/>
<protein>
    <recommendedName>
        <fullName evidence="3">N-acetyltransferase domain-containing protein</fullName>
    </recommendedName>
</protein>
<keyword evidence="5" id="KW-1185">Reference proteome</keyword>
<dbReference type="OrthoDB" id="5319888at2"/>
<dbReference type="Proteomes" id="UP000191200">
    <property type="component" value="Chromosome"/>
</dbReference>
<dbReference type="RefSeq" id="WP_071457522.1">
    <property type="nucleotide sequence ID" value="NZ_CP017267.1"/>
</dbReference>
<keyword evidence="1" id="KW-0808">Transferase</keyword>
<dbReference type="PANTHER" id="PTHR43420">
    <property type="entry name" value="ACETYLTRANSFERASE"/>
    <property type="match status" value="1"/>
</dbReference>
<keyword evidence="2" id="KW-0012">Acyltransferase</keyword>
<dbReference type="Gene3D" id="3.40.630.30">
    <property type="match status" value="1"/>
</dbReference>
<evidence type="ECO:0000256" key="2">
    <source>
        <dbReference type="ARBA" id="ARBA00023315"/>
    </source>
</evidence>
<dbReference type="AlphaFoldDB" id="A0A1J0A7L2"/>
<dbReference type="Pfam" id="PF00583">
    <property type="entry name" value="Acetyltransf_1"/>
    <property type="match status" value="1"/>
</dbReference>
<dbReference type="KEGG" id="vte:BHY08_08885"/>
<evidence type="ECO:0000313" key="5">
    <source>
        <dbReference type="Proteomes" id="UP000191200"/>
    </source>
</evidence>
<dbReference type="PANTHER" id="PTHR43420:SF52">
    <property type="entry name" value="N-ACETYLTRANSFERASE YODP"/>
    <property type="match status" value="1"/>
</dbReference>
<organism evidence="4 5">
    <name type="scientific">Vagococcus teuberi</name>
    <dbReference type="NCBI Taxonomy" id="519472"/>
    <lineage>
        <taxon>Bacteria</taxon>
        <taxon>Bacillati</taxon>
        <taxon>Bacillota</taxon>
        <taxon>Bacilli</taxon>
        <taxon>Lactobacillales</taxon>
        <taxon>Enterococcaceae</taxon>
        <taxon>Vagococcus</taxon>
    </lineage>
</organism>
<sequence length="189" mass="21684">MIRFAEKKDASQAIDLVMIVLKDMELDIFDKLSEDEVKNLLVTSFIEKPIHRYGYKNALVKEIDGEVAGVAFGYPHHLEKNIDEGFFEILEQNNLPIEKYRLFTEEEAFDNEWYLDTLVTSPNHRGKGVAKELLNSLSELATQSNLSIIGLNCDLVNDNAKRIYLNNGFEKSGEIDIAGHRYEHLQKHI</sequence>
<dbReference type="PROSITE" id="PS51186">
    <property type="entry name" value="GNAT"/>
    <property type="match status" value="1"/>
</dbReference>
<feature type="domain" description="N-acetyltransferase" evidence="3">
    <location>
        <begin position="19"/>
        <end position="189"/>
    </location>
</feature>